<name>A0ABC8T2J8_9AQUA</name>
<evidence type="ECO:0000313" key="2">
    <source>
        <dbReference type="EMBL" id="CAK9163463.1"/>
    </source>
</evidence>
<reference evidence="2 3" key="1">
    <citation type="submission" date="2024-02" db="EMBL/GenBank/DDBJ databases">
        <authorList>
            <person name="Vignale AGUSTIN F."/>
            <person name="Sosa J E."/>
            <person name="Modenutti C."/>
        </authorList>
    </citation>
    <scope>NUCLEOTIDE SEQUENCE [LARGE SCALE GENOMIC DNA]</scope>
</reference>
<gene>
    <name evidence="2" type="ORF">ILEXP_LOCUS32509</name>
</gene>
<protein>
    <submittedName>
        <fullName evidence="2">Uncharacterized protein</fullName>
    </submittedName>
</protein>
<evidence type="ECO:0000313" key="3">
    <source>
        <dbReference type="Proteomes" id="UP001642360"/>
    </source>
</evidence>
<accession>A0ABC8T2J8</accession>
<dbReference type="PANTHER" id="PTHR36038:SF3">
    <property type="entry name" value="OVATE FAMILY PROTEIN"/>
    <property type="match status" value="1"/>
</dbReference>
<sequence>MKMKKEDSFRGLGSSRMTDMASPGGNKVLPISEAALSPPTNLNEQCAMVENKDKAKADKSKTISRMKELLRWAAAAARSEKGGNYISRKVLHFRNRATLKAVPYDDQLSNDSPKISFRWDVGSFSTTSSAFSAISLASFTKNEQSMDMPSLNSTPIHHRDPRRGNWITTDSEFVVLEL</sequence>
<dbReference type="EMBL" id="CAUOFW020004036">
    <property type="protein sequence ID" value="CAK9163463.1"/>
    <property type="molecule type" value="Genomic_DNA"/>
</dbReference>
<dbReference type="PANTHER" id="PTHR36038">
    <property type="entry name" value="OS06G0102750 PROTEIN"/>
    <property type="match status" value="1"/>
</dbReference>
<dbReference type="Proteomes" id="UP001642360">
    <property type="component" value="Unassembled WGS sequence"/>
</dbReference>
<keyword evidence="3" id="KW-1185">Reference proteome</keyword>
<organism evidence="2 3">
    <name type="scientific">Ilex paraguariensis</name>
    <name type="common">yerba mate</name>
    <dbReference type="NCBI Taxonomy" id="185542"/>
    <lineage>
        <taxon>Eukaryota</taxon>
        <taxon>Viridiplantae</taxon>
        <taxon>Streptophyta</taxon>
        <taxon>Embryophyta</taxon>
        <taxon>Tracheophyta</taxon>
        <taxon>Spermatophyta</taxon>
        <taxon>Magnoliopsida</taxon>
        <taxon>eudicotyledons</taxon>
        <taxon>Gunneridae</taxon>
        <taxon>Pentapetalae</taxon>
        <taxon>asterids</taxon>
        <taxon>campanulids</taxon>
        <taxon>Aquifoliales</taxon>
        <taxon>Aquifoliaceae</taxon>
        <taxon>Ilex</taxon>
    </lineage>
</organism>
<comment type="caution">
    <text evidence="2">The sequence shown here is derived from an EMBL/GenBank/DDBJ whole genome shotgun (WGS) entry which is preliminary data.</text>
</comment>
<feature type="region of interest" description="Disordered" evidence="1">
    <location>
        <begin position="1"/>
        <end position="36"/>
    </location>
</feature>
<proteinExistence type="predicted"/>
<dbReference type="AlphaFoldDB" id="A0ABC8T2J8"/>
<evidence type="ECO:0000256" key="1">
    <source>
        <dbReference type="SAM" id="MobiDB-lite"/>
    </source>
</evidence>